<organism evidence="3 4">
    <name type="scientific">Bremia lactucae</name>
    <name type="common">Lettuce downy mildew</name>
    <dbReference type="NCBI Taxonomy" id="4779"/>
    <lineage>
        <taxon>Eukaryota</taxon>
        <taxon>Sar</taxon>
        <taxon>Stramenopiles</taxon>
        <taxon>Oomycota</taxon>
        <taxon>Peronosporomycetes</taxon>
        <taxon>Peronosporales</taxon>
        <taxon>Peronosporaceae</taxon>
        <taxon>Bremia</taxon>
    </lineage>
</organism>
<dbReference type="KEGG" id="blac:94346556"/>
<feature type="region of interest" description="Disordered" evidence="2">
    <location>
        <begin position="52"/>
        <end position="72"/>
    </location>
</feature>
<dbReference type="EMBL" id="SHOA02000004">
    <property type="protein sequence ID" value="TDH71258.1"/>
    <property type="molecule type" value="Genomic_DNA"/>
</dbReference>
<dbReference type="AlphaFoldDB" id="A0A976FQV4"/>
<comment type="caution">
    <text evidence="3">The sequence shown here is derived from an EMBL/GenBank/DDBJ whole genome shotgun (WGS) entry which is preliminary data.</text>
</comment>
<evidence type="ECO:0000256" key="2">
    <source>
        <dbReference type="SAM" id="MobiDB-lite"/>
    </source>
</evidence>
<feature type="compositionally biased region" description="Low complexity" evidence="2">
    <location>
        <begin position="54"/>
        <end position="63"/>
    </location>
</feature>
<feature type="coiled-coil region" evidence="1">
    <location>
        <begin position="94"/>
        <end position="128"/>
    </location>
</feature>
<sequence>MQVAIPEYSSIHGPDGVLAPVLWSSDDQEILDILLLTGADGLNDVDIHEVQQDSHSSSHVTAHTHQKCANDMPKGKNLALERRVRHREVVKRAYHRNKAALNGLRETVNELEKQLEQLSLSRRQMNTLASKRESIDSIQRRYVLLRREQEELSYEATRICLLLKNRQRFATTVETLAQRAAFMSSNDLDCSSTNSDEATTSSATSLFVTSPSSPPVSSNKLHGIDCDVSPLKAMKKTKTSFSIESPTFLGPPTTEKSPLMMLMRKQLGYKPLSSSESSSLVNDIYRSILSFALCGTAISSGASIMGWEDKRLLDGTGLKFSLRKNFVNQNALQLMMRTWQCLSDPECIEAKFRGLISLRILQCVNDDTIVALRESRSEDDTTIYRCVHLLFRVRTRQGFFICVQSLAPENLTDPALSCSSRDGRIVQWTELSGWFRFDPVDDGLARDQLSFQERAQVEYGGYVDHGDVKSVATLAMNTLSIVFKWESMMIGPIFSLSSYSW</sequence>
<dbReference type="GeneID" id="94346556"/>
<dbReference type="OrthoDB" id="164633at2759"/>
<protein>
    <recommendedName>
        <fullName evidence="5">BZIP domain-containing protein</fullName>
    </recommendedName>
</protein>
<keyword evidence="1" id="KW-0175">Coiled coil</keyword>
<evidence type="ECO:0000313" key="4">
    <source>
        <dbReference type="Proteomes" id="UP000294530"/>
    </source>
</evidence>
<reference evidence="3 4" key="1">
    <citation type="journal article" date="2021" name="Genome Biol.">
        <title>AFLAP: assembly-free linkage analysis pipeline using k-mers from genome sequencing data.</title>
        <authorList>
            <person name="Fletcher K."/>
            <person name="Zhang L."/>
            <person name="Gil J."/>
            <person name="Han R."/>
            <person name="Cavanaugh K."/>
            <person name="Michelmore R."/>
        </authorList>
    </citation>
    <scope>NUCLEOTIDE SEQUENCE [LARGE SCALE GENOMIC DNA]</scope>
    <source>
        <strain evidence="3 4">SF5</strain>
    </source>
</reference>
<dbReference type="RefSeq" id="XP_067820757.1">
    <property type="nucleotide sequence ID" value="XM_067960885.1"/>
</dbReference>
<evidence type="ECO:0008006" key="5">
    <source>
        <dbReference type="Google" id="ProtNLM"/>
    </source>
</evidence>
<proteinExistence type="predicted"/>
<name>A0A976FQV4_BRELC</name>
<gene>
    <name evidence="3" type="ORF">CCR75_002788</name>
</gene>
<evidence type="ECO:0000313" key="3">
    <source>
        <dbReference type="EMBL" id="TDH71258.1"/>
    </source>
</evidence>
<keyword evidence="4" id="KW-1185">Reference proteome</keyword>
<accession>A0A976FQV4</accession>
<evidence type="ECO:0000256" key="1">
    <source>
        <dbReference type="SAM" id="Coils"/>
    </source>
</evidence>
<dbReference type="Proteomes" id="UP000294530">
    <property type="component" value="Unassembled WGS sequence"/>
</dbReference>